<sequence>MTENALVRRVRRSIIGDGQPTAGPYGPRRVTYADYTASGRALGFIEDYIRDQVLPWYANTHNDSSATAAQTNALREDARRVIRDAVGGDEDTVVIFSGSGTTGAISKLIDILGLRVPAALQDRFQLTDLIPAQARPVVFLGPFEHHSNELLWRESICEVVTIPEDADGQPSQTVLRDALVRYADRPLKIGAFSAASNVTGIVTDAHRISHLLHQHGALAFWDYAAAAPHGSIHMYDRCEQHQLSYKDAVFISPHKFLGGPGTPGVLVVRRELLRNRVPSVPGGGTVNYVSTTDHHYISDAAHREEGGTPAIVESIRAGLVFGLQQAVGSQVIHDREQTFLRRALDSWSTNPNLEVLGNLDAGRLAIVSLMVRGPDDKRLHHNYVVTLLSDLFGIQVRGGCSCAGPYGHRLLGIGPDLSRRFEHEILAGREGIKPGWVRVSFNYAMSDTVVDYVIEAVHRVANDGWKLLSDYRFDPSSGQWSHHRATEPQLRLADMRYDVDPAQCPAPVGEDALAGYLDDATRVFAAADRSNVRGQAHVSRSFDELRWFDLPTVCLPRHAADPVSVTPSTKS</sequence>
<dbReference type="OrthoDB" id="9804366at2"/>
<keyword evidence="3" id="KW-1185">Reference proteome</keyword>
<dbReference type="Pfam" id="PF00266">
    <property type="entry name" value="Aminotran_5"/>
    <property type="match status" value="1"/>
</dbReference>
<evidence type="ECO:0000313" key="2">
    <source>
        <dbReference type="EMBL" id="SMD22746.1"/>
    </source>
</evidence>
<dbReference type="PANTHER" id="PTHR43686">
    <property type="entry name" value="SULFURTRANSFERASE-RELATED"/>
    <property type="match status" value="1"/>
</dbReference>
<dbReference type="InterPro" id="IPR000192">
    <property type="entry name" value="Aminotrans_V_dom"/>
</dbReference>
<evidence type="ECO:0000313" key="3">
    <source>
        <dbReference type="Proteomes" id="UP000192674"/>
    </source>
</evidence>
<evidence type="ECO:0000259" key="1">
    <source>
        <dbReference type="Pfam" id="PF00266"/>
    </source>
</evidence>
<reference evidence="2 3" key="1">
    <citation type="submission" date="2017-04" db="EMBL/GenBank/DDBJ databases">
        <authorList>
            <person name="Afonso C.L."/>
            <person name="Miller P.J."/>
            <person name="Scott M.A."/>
            <person name="Spackman E."/>
            <person name="Goraichik I."/>
            <person name="Dimitrov K.M."/>
            <person name="Suarez D.L."/>
            <person name="Swayne D.E."/>
        </authorList>
    </citation>
    <scope>NUCLEOTIDE SEQUENCE [LARGE SCALE GENOMIC DNA]</scope>
    <source>
        <strain evidence="2 3">DSM 43828</strain>
    </source>
</reference>
<dbReference type="GO" id="GO:0016829">
    <property type="term" value="F:lyase activity"/>
    <property type="evidence" value="ECO:0007669"/>
    <property type="project" value="UniProtKB-KW"/>
</dbReference>
<dbReference type="Gene3D" id="3.40.640.10">
    <property type="entry name" value="Type I PLP-dependent aspartate aminotransferase-like (Major domain)"/>
    <property type="match status" value="1"/>
</dbReference>
<dbReference type="AlphaFoldDB" id="A0A1W2FM78"/>
<dbReference type="RefSeq" id="WP_084431516.1">
    <property type="nucleotide sequence ID" value="NZ_FWXV01000008.1"/>
</dbReference>
<dbReference type="Proteomes" id="UP000192674">
    <property type="component" value="Unassembled WGS sequence"/>
</dbReference>
<keyword evidence="2" id="KW-0456">Lyase</keyword>
<feature type="domain" description="Aminotransferase class V" evidence="1">
    <location>
        <begin position="32"/>
        <end position="452"/>
    </location>
</feature>
<dbReference type="InterPro" id="IPR015422">
    <property type="entry name" value="PyrdxlP-dep_Trfase_small"/>
</dbReference>
<protein>
    <submittedName>
        <fullName evidence="2">Selenocysteine lyase/Cysteine desulfurase</fullName>
    </submittedName>
</protein>
<dbReference type="Gene3D" id="3.90.1150.10">
    <property type="entry name" value="Aspartate Aminotransferase, domain 1"/>
    <property type="match status" value="1"/>
</dbReference>
<proteinExistence type="predicted"/>
<dbReference type="SUPFAM" id="SSF53383">
    <property type="entry name" value="PLP-dependent transferases"/>
    <property type="match status" value="1"/>
</dbReference>
<gene>
    <name evidence="2" type="ORF">SAMN05661093_07575</name>
</gene>
<organism evidence="2 3">
    <name type="scientific">Kibdelosporangium aridum</name>
    <dbReference type="NCBI Taxonomy" id="2030"/>
    <lineage>
        <taxon>Bacteria</taxon>
        <taxon>Bacillati</taxon>
        <taxon>Actinomycetota</taxon>
        <taxon>Actinomycetes</taxon>
        <taxon>Pseudonocardiales</taxon>
        <taxon>Pseudonocardiaceae</taxon>
        <taxon>Kibdelosporangium</taxon>
    </lineage>
</organism>
<dbReference type="PANTHER" id="PTHR43686:SF1">
    <property type="entry name" value="AMINOTRAN_5 DOMAIN-CONTAINING PROTEIN"/>
    <property type="match status" value="1"/>
</dbReference>
<dbReference type="InterPro" id="IPR015424">
    <property type="entry name" value="PyrdxlP-dep_Trfase"/>
</dbReference>
<dbReference type="InterPro" id="IPR015421">
    <property type="entry name" value="PyrdxlP-dep_Trfase_major"/>
</dbReference>
<dbReference type="EMBL" id="FWXV01000008">
    <property type="protein sequence ID" value="SMD22746.1"/>
    <property type="molecule type" value="Genomic_DNA"/>
</dbReference>
<name>A0A1W2FM78_KIBAR</name>
<accession>A0A1W2FM78</accession>